<protein>
    <submittedName>
        <fullName evidence="2">Aste57867_821 protein</fullName>
    </submittedName>
</protein>
<evidence type="ECO:0000313" key="2">
    <source>
        <dbReference type="EMBL" id="VFT78045.1"/>
    </source>
</evidence>
<sequence length="390" mass="45019">MAETTEGTAQLLQEMDRKMKRRTYMRNMMRHYHKERKMEVVYLKNLQDELERDLKQLCSKVRDENRSLSTTTLSWKDVAQALRDDHSRAVSDQEDLKTDVVEIQALARDMQRWVALQTAVPAFPNSDLPTWRHVSLLSHPRSRALGKEWITQHMYHNTDRMFQQYGLPPPGAAHIEFFEFIMDHPSSARAPEDGFEYIHRHQFLSKMPPDVILATYRHRLCALLLVDRHEARPSLQDTLRCEVDGPVAMHQLVTSQSEQINLLSGEFHEATRSVFVAQQIQDDESMGDARRRHPQRNRSLWVEVRPQADGGAVVRVVYLYSQLFHGNKTPCALVDEGKYWDFDATASPPARFRQHAAATASTFLPMAQGRVRSFVESQTIKQEAGTPSSR</sequence>
<dbReference type="Proteomes" id="UP000332933">
    <property type="component" value="Unassembled WGS sequence"/>
</dbReference>
<organism evidence="2 3">
    <name type="scientific">Aphanomyces stellatus</name>
    <dbReference type="NCBI Taxonomy" id="120398"/>
    <lineage>
        <taxon>Eukaryota</taxon>
        <taxon>Sar</taxon>
        <taxon>Stramenopiles</taxon>
        <taxon>Oomycota</taxon>
        <taxon>Saprolegniomycetes</taxon>
        <taxon>Saprolegniales</taxon>
        <taxon>Verrucalvaceae</taxon>
        <taxon>Aphanomyces</taxon>
    </lineage>
</organism>
<evidence type="ECO:0000313" key="1">
    <source>
        <dbReference type="EMBL" id="KAF0719749.1"/>
    </source>
</evidence>
<reference evidence="2 3" key="1">
    <citation type="submission" date="2019-03" db="EMBL/GenBank/DDBJ databases">
        <authorList>
            <person name="Gaulin E."/>
            <person name="Dumas B."/>
        </authorList>
    </citation>
    <scope>NUCLEOTIDE SEQUENCE [LARGE SCALE GENOMIC DNA]</scope>
    <source>
        <strain evidence="2">CBS 568.67</strain>
    </source>
</reference>
<dbReference type="AlphaFoldDB" id="A0A485K3K0"/>
<dbReference type="EMBL" id="CAADRA010000051">
    <property type="protein sequence ID" value="VFT78045.1"/>
    <property type="molecule type" value="Genomic_DNA"/>
</dbReference>
<dbReference type="OrthoDB" id="69975at2759"/>
<dbReference type="EMBL" id="VJMH01000051">
    <property type="protein sequence ID" value="KAF0719749.1"/>
    <property type="molecule type" value="Genomic_DNA"/>
</dbReference>
<evidence type="ECO:0000313" key="3">
    <source>
        <dbReference type="Proteomes" id="UP000332933"/>
    </source>
</evidence>
<name>A0A485K3K0_9STRA</name>
<proteinExistence type="predicted"/>
<accession>A0A485K3K0</accession>
<gene>
    <name evidence="2" type="primary">Aste57867_821</name>
    <name evidence="1" type="ORF">As57867_000820</name>
    <name evidence="2" type="ORF">ASTE57867_821</name>
</gene>
<reference evidence="1" key="2">
    <citation type="submission" date="2019-06" db="EMBL/GenBank/DDBJ databases">
        <title>Genomics analysis of Aphanomyces spp. identifies a new class of oomycete effector associated with host adaptation.</title>
        <authorList>
            <person name="Gaulin E."/>
        </authorList>
    </citation>
    <scope>NUCLEOTIDE SEQUENCE</scope>
    <source>
        <strain evidence="1">CBS 578.67</strain>
    </source>
</reference>
<keyword evidence="3" id="KW-1185">Reference proteome</keyword>